<dbReference type="InterPro" id="IPR029063">
    <property type="entry name" value="SAM-dependent_MTases_sf"/>
</dbReference>
<dbReference type="PANTHER" id="PTHR43861:SF1">
    <property type="entry name" value="TRANS-ACONITATE 2-METHYLTRANSFERASE"/>
    <property type="match status" value="1"/>
</dbReference>
<evidence type="ECO:0000313" key="4">
    <source>
        <dbReference type="EMBL" id="MBS2965205.1"/>
    </source>
</evidence>
<dbReference type="SUPFAM" id="SSF53335">
    <property type="entry name" value="S-adenosyl-L-methionine-dependent methyltransferases"/>
    <property type="match status" value="1"/>
</dbReference>
<dbReference type="Pfam" id="PF13649">
    <property type="entry name" value="Methyltransf_25"/>
    <property type="match status" value="1"/>
</dbReference>
<dbReference type="Proteomes" id="UP000677913">
    <property type="component" value="Unassembled WGS sequence"/>
</dbReference>
<dbReference type="EMBL" id="JAGSXH010000073">
    <property type="protein sequence ID" value="MBS2965205.1"/>
    <property type="molecule type" value="Genomic_DNA"/>
</dbReference>
<keyword evidence="1 4" id="KW-0489">Methyltransferase</keyword>
<keyword evidence="2" id="KW-0808">Transferase</keyword>
<gene>
    <name evidence="4" type="ORF">KGA66_19300</name>
</gene>
<evidence type="ECO:0000256" key="1">
    <source>
        <dbReference type="ARBA" id="ARBA00022603"/>
    </source>
</evidence>
<dbReference type="GO" id="GO:0032259">
    <property type="term" value="P:methylation"/>
    <property type="evidence" value="ECO:0007669"/>
    <property type="project" value="UniProtKB-KW"/>
</dbReference>
<keyword evidence="5" id="KW-1185">Reference proteome</keyword>
<dbReference type="InterPro" id="IPR041698">
    <property type="entry name" value="Methyltransf_25"/>
</dbReference>
<dbReference type="InterPro" id="IPR023149">
    <property type="entry name" value="Trans_acon_MeTrfase_C"/>
</dbReference>
<dbReference type="GO" id="GO:0030798">
    <property type="term" value="F:trans-aconitate 2-methyltransferase activity"/>
    <property type="evidence" value="ECO:0007669"/>
    <property type="project" value="InterPro"/>
</dbReference>
<reference evidence="4" key="1">
    <citation type="submission" date="2021-04" db="EMBL/GenBank/DDBJ databases">
        <title>Genome based classification of Actinospica acidithermotolerans sp. nov., an actinobacterium isolated from an Indonesian hot spring.</title>
        <authorList>
            <person name="Kusuma A.B."/>
            <person name="Putra K.E."/>
            <person name="Nafisah S."/>
            <person name="Loh J."/>
            <person name="Nouioui I."/>
            <person name="Goodfellow M."/>
        </authorList>
    </citation>
    <scope>NUCLEOTIDE SEQUENCE</scope>
    <source>
        <strain evidence="4">DSM 45618</strain>
    </source>
</reference>
<sequence>MPVQSTTWDPARYLRYADHRARPFHDLLARVPAERPHRVADLGCGPGNATALLCRRWPRAHVVGLDSSAEMIEAATARADRRLTACGRLVFERADLREWRAPEPVDVLITNATLQWVPGHLDLLAALLHQVAPGGWFAMGVPGNFAAPSHMLLGELQRDSRWAGSITGEQFRPASHEPPDYLRALSEAGAQAEVWETTYYYVLPGVDGVLDFVSSTALRPVLAELGGPDTESARGFVSAYADALRDAYPPQQLGGQTVQVLPYRRIFAIARV</sequence>
<proteinExistence type="predicted"/>
<dbReference type="Gene3D" id="1.10.150.290">
    <property type="entry name" value="S-adenosyl-L-methionine-dependent methyltransferases"/>
    <property type="match status" value="1"/>
</dbReference>
<protein>
    <submittedName>
        <fullName evidence="4">Methyltransferase domain-containing protein</fullName>
    </submittedName>
</protein>
<accession>A0A8J7WT58</accession>
<dbReference type="AlphaFoldDB" id="A0A8J7WT58"/>
<evidence type="ECO:0000259" key="3">
    <source>
        <dbReference type="Pfam" id="PF13649"/>
    </source>
</evidence>
<dbReference type="Gene3D" id="3.40.50.150">
    <property type="entry name" value="Vaccinia Virus protein VP39"/>
    <property type="match status" value="1"/>
</dbReference>
<organism evidence="4 5">
    <name type="scientific">Actinocrinis puniceicyclus</name>
    <dbReference type="NCBI Taxonomy" id="977794"/>
    <lineage>
        <taxon>Bacteria</taxon>
        <taxon>Bacillati</taxon>
        <taxon>Actinomycetota</taxon>
        <taxon>Actinomycetes</taxon>
        <taxon>Catenulisporales</taxon>
        <taxon>Actinospicaceae</taxon>
        <taxon>Actinocrinis</taxon>
    </lineage>
</organism>
<evidence type="ECO:0000313" key="5">
    <source>
        <dbReference type="Proteomes" id="UP000677913"/>
    </source>
</evidence>
<dbReference type="CDD" id="cd02440">
    <property type="entry name" value="AdoMet_MTases"/>
    <property type="match status" value="1"/>
</dbReference>
<evidence type="ECO:0000256" key="2">
    <source>
        <dbReference type="ARBA" id="ARBA00022679"/>
    </source>
</evidence>
<dbReference type="RefSeq" id="WP_211469562.1">
    <property type="nucleotide sequence ID" value="NZ_JAGSXH010000073.1"/>
</dbReference>
<dbReference type="PANTHER" id="PTHR43861">
    <property type="entry name" value="TRANS-ACONITATE 2-METHYLTRANSFERASE-RELATED"/>
    <property type="match status" value="1"/>
</dbReference>
<comment type="caution">
    <text evidence="4">The sequence shown here is derived from an EMBL/GenBank/DDBJ whole genome shotgun (WGS) entry which is preliminary data.</text>
</comment>
<feature type="domain" description="Methyltransferase" evidence="3">
    <location>
        <begin position="39"/>
        <end position="135"/>
    </location>
</feature>
<name>A0A8J7WT58_9ACTN</name>